<sequence>MLPLHLVVHTCDCCFANSTLLVNDLVAARTAISIKVFCSSVRVGEVSERDVIFPSKGVLSFCFSVSCCISSDFSSEATGASVGASVTGDFGIGGSSDVGKLSVFSSTILWHIKVTFRFQLLNETLILSSRQFFFLFNFGLCLRSRFNGFFDSSNS</sequence>
<evidence type="ECO:0000313" key="2">
    <source>
        <dbReference type="WBParaSite" id="Minc3s04455g36321"/>
    </source>
</evidence>
<organism evidence="1 2">
    <name type="scientific">Meloidogyne incognita</name>
    <name type="common">Southern root-knot nematode worm</name>
    <name type="synonym">Oxyuris incognita</name>
    <dbReference type="NCBI Taxonomy" id="6306"/>
    <lineage>
        <taxon>Eukaryota</taxon>
        <taxon>Metazoa</taxon>
        <taxon>Ecdysozoa</taxon>
        <taxon>Nematoda</taxon>
        <taxon>Chromadorea</taxon>
        <taxon>Rhabditida</taxon>
        <taxon>Tylenchina</taxon>
        <taxon>Tylenchomorpha</taxon>
        <taxon>Tylenchoidea</taxon>
        <taxon>Meloidogynidae</taxon>
        <taxon>Meloidogyninae</taxon>
        <taxon>Meloidogyne</taxon>
        <taxon>Meloidogyne incognita group</taxon>
    </lineage>
</organism>
<name>A0A914NDC8_MELIC</name>
<dbReference type="Proteomes" id="UP000887563">
    <property type="component" value="Unplaced"/>
</dbReference>
<dbReference type="AlphaFoldDB" id="A0A914NDC8"/>
<proteinExistence type="predicted"/>
<keyword evidence="1" id="KW-1185">Reference proteome</keyword>
<dbReference type="WBParaSite" id="Minc3s04455g36321">
    <property type="protein sequence ID" value="Minc3s04455g36321"/>
    <property type="gene ID" value="Minc3s04455g36321"/>
</dbReference>
<accession>A0A914NDC8</accession>
<protein>
    <submittedName>
        <fullName evidence="2">Candidate secreted effector</fullName>
    </submittedName>
</protein>
<reference evidence="2" key="1">
    <citation type="submission" date="2022-11" db="UniProtKB">
        <authorList>
            <consortium name="WormBaseParasite"/>
        </authorList>
    </citation>
    <scope>IDENTIFICATION</scope>
</reference>
<evidence type="ECO:0000313" key="1">
    <source>
        <dbReference type="Proteomes" id="UP000887563"/>
    </source>
</evidence>